<dbReference type="EMBL" id="BRXX01000186">
    <property type="protein sequence ID" value="GMH96596.1"/>
    <property type="molecule type" value="Genomic_DNA"/>
</dbReference>
<keyword evidence="4" id="KW-0479">Metal-binding</keyword>
<gene>
    <name evidence="8" type="ORF">TrVE_jg8150</name>
</gene>
<keyword evidence="5" id="KW-0408">Iron</keyword>
<dbReference type="AlphaFoldDB" id="A0A9W7BSC4"/>
<evidence type="ECO:0000256" key="1">
    <source>
        <dbReference type="ARBA" id="ARBA00001966"/>
    </source>
</evidence>
<dbReference type="Gene3D" id="3.40.50.11860">
    <property type="entry name" value="Diphthamide synthesis DPH1/DPH2 domain 3"/>
    <property type="match status" value="1"/>
</dbReference>
<keyword evidence="9" id="KW-1185">Reference proteome</keyword>
<evidence type="ECO:0000256" key="5">
    <source>
        <dbReference type="ARBA" id="ARBA00023004"/>
    </source>
</evidence>
<keyword evidence="6" id="KW-0411">Iron-sulfur</keyword>
<comment type="similarity">
    <text evidence="3">Belongs to the DPH1/DPH2 family. DPH2 subfamily.</text>
</comment>
<evidence type="ECO:0000313" key="8">
    <source>
        <dbReference type="EMBL" id="GMH96596.1"/>
    </source>
</evidence>
<dbReference type="PANTHER" id="PTHR10762">
    <property type="entry name" value="DIPHTHAMIDE BIOSYNTHESIS PROTEIN"/>
    <property type="match status" value="1"/>
</dbReference>
<dbReference type="SFLD" id="SFLDG01121">
    <property type="entry name" value="Diphthamide_biosynthesis"/>
    <property type="match status" value="1"/>
</dbReference>
<protein>
    <recommendedName>
        <fullName evidence="10">2-(3-amino-3-carboxypropyl)histidine synthase subunit 2</fullName>
    </recommendedName>
</protein>
<evidence type="ECO:0008006" key="10">
    <source>
        <dbReference type="Google" id="ProtNLM"/>
    </source>
</evidence>
<dbReference type="InterPro" id="IPR042265">
    <property type="entry name" value="DPH1/DPH2_3"/>
</dbReference>
<evidence type="ECO:0000256" key="3">
    <source>
        <dbReference type="ARBA" id="ARBA00006179"/>
    </source>
</evidence>
<feature type="compositionally biased region" description="Basic and acidic residues" evidence="7">
    <location>
        <begin position="538"/>
        <end position="557"/>
    </location>
</feature>
<reference evidence="9" key="1">
    <citation type="journal article" date="2023" name="Commun. Biol.">
        <title>Genome analysis of Parmales, the sister group of diatoms, reveals the evolutionary specialization of diatoms from phago-mixotrophs to photoautotrophs.</title>
        <authorList>
            <person name="Ban H."/>
            <person name="Sato S."/>
            <person name="Yoshikawa S."/>
            <person name="Yamada K."/>
            <person name="Nakamura Y."/>
            <person name="Ichinomiya M."/>
            <person name="Sato N."/>
            <person name="Blanc-Mathieu R."/>
            <person name="Endo H."/>
            <person name="Kuwata A."/>
            <person name="Ogata H."/>
        </authorList>
    </citation>
    <scope>NUCLEOTIDE SEQUENCE [LARGE SCALE GENOMIC DNA]</scope>
    <source>
        <strain evidence="9">NIES 3699</strain>
    </source>
</reference>
<dbReference type="PANTHER" id="PTHR10762:SF2">
    <property type="entry name" value="2-(3-AMINO-3-CARBOXYPROPYL)HISTIDINE SYNTHASE SUBUNIT 2"/>
    <property type="match status" value="1"/>
</dbReference>
<dbReference type="GO" id="GO:0017183">
    <property type="term" value="P:protein histidyl modification to diphthamide"/>
    <property type="evidence" value="ECO:0007669"/>
    <property type="project" value="InterPro"/>
</dbReference>
<dbReference type="GO" id="GO:0046872">
    <property type="term" value="F:metal ion binding"/>
    <property type="evidence" value="ECO:0007669"/>
    <property type="project" value="UniProtKB-KW"/>
</dbReference>
<evidence type="ECO:0000313" key="9">
    <source>
        <dbReference type="Proteomes" id="UP001165160"/>
    </source>
</evidence>
<dbReference type="NCBIfam" id="TIGR00322">
    <property type="entry name" value="diphth2_R"/>
    <property type="match status" value="2"/>
</dbReference>
<evidence type="ECO:0000256" key="4">
    <source>
        <dbReference type="ARBA" id="ARBA00022723"/>
    </source>
</evidence>
<evidence type="ECO:0000256" key="2">
    <source>
        <dbReference type="ARBA" id="ARBA00005156"/>
    </source>
</evidence>
<dbReference type="InterPro" id="IPR016435">
    <property type="entry name" value="DPH1/DPH2"/>
</dbReference>
<dbReference type="SFLD" id="SFLDS00032">
    <property type="entry name" value="Radical_SAM_3-amino-3-carboxyp"/>
    <property type="match status" value="1"/>
</dbReference>
<accession>A0A9W7BSC4</accession>
<dbReference type="GO" id="GO:0090560">
    <property type="term" value="F:2-(3-amino-3-carboxypropyl)histidine synthase activity"/>
    <property type="evidence" value="ECO:0007669"/>
    <property type="project" value="InterPro"/>
</dbReference>
<organism evidence="8 9">
    <name type="scientific">Triparma verrucosa</name>
    <dbReference type="NCBI Taxonomy" id="1606542"/>
    <lineage>
        <taxon>Eukaryota</taxon>
        <taxon>Sar</taxon>
        <taxon>Stramenopiles</taxon>
        <taxon>Ochrophyta</taxon>
        <taxon>Bolidophyceae</taxon>
        <taxon>Parmales</taxon>
        <taxon>Triparmaceae</taxon>
        <taxon>Triparma</taxon>
    </lineage>
</organism>
<feature type="region of interest" description="Disordered" evidence="7">
    <location>
        <begin position="1"/>
        <end position="20"/>
    </location>
</feature>
<comment type="caution">
    <text evidence="8">The sequence shown here is derived from an EMBL/GenBank/DDBJ whole genome shotgun (WGS) entry which is preliminary data.</text>
</comment>
<feature type="compositionally biased region" description="Polar residues" evidence="7">
    <location>
        <begin position="1"/>
        <end position="12"/>
    </location>
</feature>
<feature type="region of interest" description="Disordered" evidence="7">
    <location>
        <begin position="537"/>
        <end position="582"/>
    </location>
</feature>
<sequence length="582" mass="63559">MSLNRPSDSPSETAVPRLEMNDGSRIFSSIETDVTVSKVTSGVSSEDYQKCRKSGRPEEYSIEEYYEISSTVKKILSLLSSSPSPPPYLKLGLQFPDSLLPDSSPVSLLLQNSLSSLSPLIFILGDTTYGECCVDVVSGKHLNADVIVHYGNSCLSKQSEIPCINVFGRVQVDVEDFVEKVKGEVESGEDVAVTYDVRFSYVIDEVITKLKERVGGVNFIKGELNMEEGMVLKCGEKEGECGTLSQGCCGSSPLPTPPQIPTEPESPSTNPNIIGGLTFPPTLSLPSTTILHLHSTNLKQLTNILMKTSSSKRHLTYTSSSKSLTPGVPKFASRSLNRRFYLTRKLLTTQVFGIVIATLSVSNFSHVVKRVKAVIESKGRTCYVFMVGKVNVAKLGNYGEIEAFVLVACPENSLLESSDFHVPVVTPWELEVGLGVREWGGYTVEFEDYLKEDQEGPSESQEEEGDEPIFDVVTGTYVERIKNEIDLTKEVGGGQVTTFKSEAGKFLNSREYTGLESNVGASEVKKAVKGQVGIASEYDGKDQEVKKSKTDKNHYNDADEDSDSSGEFVLGGITSMTMDTDE</sequence>
<evidence type="ECO:0000256" key="6">
    <source>
        <dbReference type="ARBA" id="ARBA00023014"/>
    </source>
</evidence>
<dbReference type="GO" id="GO:0051536">
    <property type="term" value="F:iron-sulfur cluster binding"/>
    <property type="evidence" value="ECO:0007669"/>
    <property type="project" value="UniProtKB-KW"/>
</dbReference>
<dbReference type="Gene3D" id="3.40.50.11840">
    <property type="entry name" value="Diphthamide synthesis DPH1/DPH2 domain 1"/>
    <property type="match status" value="1"/>
</dbReference>
<proteinExistence type="inferred from homology"/>
<dbReference type="Pfam" id="PF01866">
    <property type="entry name" value="Diphthamide_syn"/>
    <property type="match status" value="2"/>
</dbReference>
<comment type="cofactor">
    <cofactor evidence="1">
        <name>[4Fe-4S] cluster</name>
        <dbReference type="ChEBI" id="CHEBI:49883"/>
    </cofactor>
</comment>
<dbReference type="InterPro" id="IPR042263">
    <property type="entry name" value="DPH1/DPH2_1"/>
</dbReference>
<dbReference type="Proteomes" id="UP001165160">
    <property type="component" value="Unassembled WGS sequence"/>
</dbReference>
<name>A0A9W7BSC4_9STRA</name>
<comment type="pathway">
    <text evidence="2">Protein modification; peptidyl-diphthamide biosynthesis.</text>
</comment>
<dbReference type="FunFam" id="3.40.50.11860:FF:000001">
    <property type="entry name" value="2-(3-amino-3-carboxypropyl)histidine synthase subunit 2"/>
    <property type="match status" value="1"/>
</dbReference>
<evidence type="ECO:0000256" key="7">
    <source>
        <dbReference type="SAM" id="MobiDB-lite"/>
    </source>
</evidence>